<keyword evidence="3" id="KW-1185">Reference proteome</keyword>
<dbReference type="PANTHER" id="PTHR35179:SF2">
    <property type="entry name" value="START DOMAIN-CONTAINING PROTEIN"/>
    <property type="match status" value="1"/>
</dbReference>
<gene>
    <name evidence="2" type="ORF">CC78DRAFT_562292</name>
</gene>
<comment type="caution">
    <text evidence="2">The sequence shown here is derived from an EMBL/GenBank/DDBJ whole genome shotgun (WGS) entry which is preliminary data.</text>
</comment>
<evidence type="ECO:0000313" key="3">
    <source>
        <dbReference type="Proteomes" id="UP000800093"/>
    </source>
</evidence>
<reference evidence="3" key="1">
    <citation type="journal article" date="2020" name="Stud. Mycol.">
        <title>101 Dothideomycetes genomes: A test case for predicting lifestyles and emergence of pathogens.</title>
        <authorList>
            <person name="Haridas S."/>
            <person name="Albert R."/>
            <person name="Binder M."/>
            <person name="Bloem J."/>
            <person name="LaButti K."/>
            <person name="Salamov A."/>
            <person name="Andreopoulos B."/>
            <person name="Baker S."/>
            <person name="Barry K."/>
            <person name="Bills G."/>
            <person name="Bluhm B."/>
            <person name="Cannon C."/>
            <person name="Castanera R."/>
            <person name="Culley D."/>
            <person name="Daum C."/>
            <person name="Ezra D."/>
            <person name="Gonzalez J."/>
            <person name="Henrissat B."/>
            <person name="Kuo A."/>
            <person name="Liang C."/>
            <person name="Lipzen A."/>
            <person name="Lutzoni F."/>
            <person name="Magnuson J."/>
            <person name="Mondo S."/>
            <person name="Nolan M."/>
            <person name="Ohm R."/>
            <person name="Pangilinan J."/>
            <person name="Park H.-J."/>
            <person name="Ramirez L."/>
            <person name="Alfaro M."/>
            <person name="Sun H."/>
            <person name="Tritt A."/>
            <person name="Yoshinaga Y."/>
            <person name="Zwiers L.-H."/>
            <person name="Turgeon B."/>
            <person name="Goodwin S."/>
            <person name="Spatafora J."/>
            <person name="Crous P."/>
            <person name="Grigoriev I."/>
        </authorList>
    </citation>
    <scope>NUCLEOTIDE SEQUENCE [LARGE SCALE GENOMIC DNA]</scope>
    <source>
        <strain evidence="3">CBS 304.66</strain>
    </source>
</reference>
<dbReference type="PANTHER" id="PTHR35179">
    <property type="entry name" value="PROTEIN CBG02620"/>
    <property type="match status" value="1"/>
</dbReference>
<dbReference type="EMBL" id="ML986686">
    <property type="protein sequence ID" value="KAF2260256.1"/>
    <property type="molecule type" value="Genomic_DNA"/>
</dbReference>
<accession>A0A9P4K1K7</accession>
<evidence type="ECO:0000313" key="2">
    <source>
        <dbReference type="EMBL" id="KAF2260256.1"/>
    </source>
</evidence>
<proteinExistence type="predicted"/>
<name>A0A9P4K1K7_9PLEO</name>
<feature type="region of interest" description="Disordered" evidence="1">
    <location>
        <begin position="1"/>
        <end position="48"/>
    </location>
</feature>
<feature type="compositionally biased region" description="Low complexity" evidence="1">
    <location>
        <begin position="30"/>
        <end position="47"/>
    </location>
</feature>
<sequence length="497" mass="55358">MSFGGRGRGGRTNPSWTNSVPRPWNRSRGRGFAPRAGRGGSSRAYSRYPQSAPDIIKNPLGQLITIINNAELSLEAGSRTDALTINGCKYIASYNWMNTKTPTILIPGRPPRWTPLKVPQRLEEDKKDVVYYRDPNAARFPSHPTEPAVEALLKTDPEFHTSVIDIFACGSTLGNLLRFVRSLDKSFRFDVEVIGNTVFFVRKENTPTEEIEGIHGYGHSFPEAYTSWEKDVKGSETHQRLVQYEFGGFKCVVRFECDGYLPDSAENTSAKHPESKAALDADDIAKAFEAASVDHALPVAGDSLAIKESGSEVPQHSIFDLKTRSGRFKRQIDMGDVLPVLWLKQIPNFIIAYHDGEGLFENINVRDVQADIDSWEHNNQDALHRLVVLLRKITQLAKSSESGRIEVYSPGVDRLEIHKQYGSGSTTISSPLKAAWERNSSSLVESDNEDEDDDQNGVLLEQVYDRFSDTSYVSDDDNKDYTACSADSCGLCGKCSY</sequence>
<evidence type="ECO:0008006" key="4">
    <source>
        <dbReference type="Google" id="ProtNLM"/>
    </source>
</evidence>
<protein>
    <recommendedName>
        <fullName evidence="4">Geranylgeranyl pyrophosphate synthetase</fullName>
    </recommendedName>
</protein>
<dbReference type="AlphaFoldDB" id="A0A9P4K1K7"/>
<organism evidence="2 3">
    <name type="scientific">Lojkania enalia</name>
    <dbReference type="NCBI Taxonomy" id="147567"/>
    <lineage>
        <taxon>Eukaryota</taxon>
        <taxon>Fungi</taxon>
        <taxon>Dikarya</taxon>
        <taxon>Ascomycota</taxon>
        <taxon>Pezizomycotina</taxon>
        <taxon>Dothideomycetes</taxon>
        <taxon>Pleosporomycetidae</taxon>
        <taxon>Pleosporales</taxon>
        <taxon>Pleosporales incertae sedis</taxon>
        <taxon>Lojkania</taxon>
    </lineage>
</organism>
<dbReference type="OrthoDB" id="5393654at2759"/>
<evidence type="ECO:0000256" key="1">
    <source>
        <dbReference type="SAM" id="MobiDB-lite"/>
    </source>
</evidence>
<dbReference type="Proteomes" id="UP000800093">
    <property type="component" value="Unassembled WGS sequence"/>
</dbReference>